<proteinExistence type="predicted"/>
<reference evidence="2" key="1">
    <citation type="submission" date="2019-08" db="EMBL/GenBank/DDBJ databases">
        <title>The improved chromosome-level genome for the pearl oyster Pinctada fucata martensii using PacBio sequencing and Hi-C.</title>
        <authorList>
            <person name="Zheng Z."/>
        </authorList>
    </citation>
    <scope>NUCLEOTIDE SEQUENCE</scope>
    <source>
        <strain evidence="2">ZZ-2019</strain>
        <tissue evidence="2">Adductor muscle</tissue>
    </source>
</reference>
<feature type="region of interest" description="Disordered" evidence="1">
    <location>
        <begin position="41"/>
        <end position="120"/>
    </location>
</feature>
<feature type="compositionally biased region" description="Polar residues" evidence="1">
    <location>
        <begin position="73"/>
        <end position="93"/>
    </location>
</feature>
<dbReference type="AlphaFoldDB" id="A0AA88Y5Q0"/>
<accession>A0AA88Y5Q0</accession>
<evidence type="ECO:0000313" key="3">
    <source>
        <dbReference type="Proteomes" id="UP001186944"/>
    </source>
</evidence>
<keyword evidence="3" id="KW-1185">Reference proteome</keyword>
<protein>
    <recommendedName>
        <fullName evidence="4">STI1/HOP DP domain-containing protein</fullName>
    </recommendedName>
</protein>
<feature type="compositionally biased region" description="Basic and acidic residues" evidence="1">
    <location>
        <begin position="43"/>
        <end position="72"/>
    </location>
</feature>
<comment type="caution">
    <text evidence="2">The sequence shown here is derived from an EMBL/GenBank/DDBJ whole genome shotgun (WGS) entry which is preliminary data.</text>
</comment>
<name>A0AA88Y5Q0_PINIB</name>
<dbReference type="Gene3D" id="1.10.260.100">
    <property type="match status" value="2"/>
</dbReference>
<evidence type="ECO:0008006" key="4">
    <source>
        <dbReference type="Google" id="ProtNLM"/>
    </source>
</evidence>
<organism evidence="2 3">
    <name type="scientific">Pinctada imbricata</name>
    <name type="common">Atlantic pearl-oyster</name>
    <name type="synonym">Pinctada martensii</name>
    <dbReference type="NCBI Taxonomy" id="66713"/>
    <lineage>
        <taxon>Eukaryota</taxon>
        <taxon>Metazoa</taxon>
        <taxon>Spiralia</taxon>
        <taxon>Lophotrochozoa</taxon>
        <taxon>Mollusca</taxon>
        <taxon>Bivalvia</taxon>
        <taxon>Autobranchia</taxon>
        <taxon>Pteriomorphia</taxon>
        <taxon>Pterioida</taxon>
        <taxon>Pterioidea</taxon>
        <taxon>Pteriidae</taxon>
        <taxon>Pinctada</taxon>
    </lineage>
</organism>
<dbReference type="EMBL" id="VSWD01000007">
    <property type="protein sequence ID" value="KAK3098603.1"/>
    <property type="molecule type" value="Genomic_DNA"/>
</dbReference>
<dbReference type="Proteomes" id="UP001186944">
    <property type="component" value="Unassembled WGS sequence"/>
</dbReference>
<gene>
    <name evidence="2" type="ORF">FSP39_021130</name>
</gene>
<evidence type="ECO:0000313" key="2">
    <source>
        <dbReference type="EMBL" id="KAK3098603.1"/>
    </source>
</evidence>
<sequence length="181" mass="20694">MEAINMFQSNPSQAMERYKHDVEVQEFFKKFMGLMGEHFTNIADKEEQNKEPKRAPKCKIVELDDVEEKKDNVSSPSSGLSKPQKNSNDTVLTRSPVGGADMSVRSSTNPKQPTADDEKRMQEILSDPEIRNILMDQKIFGMIEALRRNPSEGQRIFETADNETKRKIQKLVQCGLLQFQT</sequence>
<evidence type="ECO:0000256" key="1">
    <source>
        <dbReference type="SAM" id="MobiDB-lite"/>
    </source>
</evidence>